<keyword evidence="7" id="KW-0862">Zinc</keyword>
<dbReference type="GO" id="GO:0005524">
    <property type="term" value="F:ATP binding"/>
    <property type="evidence" value="ECO:0007669"/>
    <property type="project" value="UniProtKB-KW"/>
</dbReference>
<feature type="compositionally biased region" description="Polar residues" evidence="12">
    <location>
        <begin position="371"/>
        <end position="383"/>
    </location>
</feature>
<dbReference type="PANTHER" id="PTHR11669">
    <property type="entry name" value="REPLICATION FACTOR C / DNA POLYMERASE III GAMMA-TAU SUBUNIT"/>
    <property type="match status" value="1"/>
</dbReference>
<evidence type="ECO:0000256" key="3">
    <source>
        <dbReference type="ARBA" id="ARBA00022695"/>
    </source>
</evidence>
<feature type="domain" description="AAA+ ATPase" evidence="13">
    <location>
        <begin position="34"/>
        <end position="185"/>
    </location>
</feature>
<comment type="subunit">
    <text evidence="11">DNA polymerase III contains a core (composed of alpha, epsilon and theta chains) that associates with a tau subunit. This core dimerizes to form the POLIII' complex. PolIII' associates with the gamma complex (composed of gamma, delta, delta', psi and chi chains) and with the beta chain to form the complete DNA polymerase III complex.</text>
</comment>
<evidence type="ECO:0000256" key="8">
    <source>
        <dbReference type="ARBA" id="ARBA00022840"/>
    </source>
</evidence>
<feature type="region of interest" description="Disordered" evidence="12">
    <location>
        <begin position="371"/>
        <end position="409"/>
    </location>
</feature>
<protein>
    <recommendedName>
        <fullName evidence="11">DNA polymerase III subunit gamma/tau</fullName>
        <ecNumber evidence="11">2.7.7.7</ecNumber>
    </recommendedName>
</protein>
<dbReference type="InterPro" id="IPR050238">
    <property type="entry name" value="DNA_Rep/Repair_Clamp_Loader"/>
</dbReference>
<dbReference type="EC" id="2.7.7.7" evidence="11"/>
<dbReference type="Pfam" id="PF20964">
    <property type="entry name" value="DnaX_C"/>
    <property type="match status" value="1"/>
</dbReference>
<dbReference type="CDD" id="cd00009">
    <property type="entry name" value="AAA"/>
    <property type="match status" value="1"/>
</dbReference>
<dbReference type="NCBIfam" id="NF004046">
    <property type="entry name" value="PRK05563.1"/>
    <property type="match status" value="1"/>
</dbReference>
<evidence type="ECO:0000313" key="15">
    <source>
        <dbReference type="Proteomes" id="UP000182753"/>
    </source>
</evidence>
<dbReference type="GO" id="GO:0046872">
    <property type="term" value="F:metal ion binding"/>
    <property type="evidence" value="ECO:0007669"/>
    <property type="project" value="UniProtKB-KW"/>
</dbReference>
<evidence type="ECO:0000256" key="6">
    <source>
        <dbReference type="ARBA" id="ARBA00022741"/>
    </source>
</evidence>
<dbReference type="Gene3D" id="1.10.8.60">
    <property type="match status" value="1"/>
</dbReference>
<keyword evidence="6 11" id="KW-0547">Nucleotide-binding</keyword>
<dbReference type="InterPro" id="IPR022754">
    <property type="entry name" value="DNA_pol_III_gamma-3"/>
</dbReference>
<dbReference type="GO" id="GO:0003677">
    <property type="term" value="F:DNA binding"/>
    <property type="evidence" value="ECO:0007669"/>
    <property type="project" value="InterPro"/>
</dbReference>
<dbReference type="SUPFAM" id="SSF52540">
    <property type="entry name" value="P-loop containing nucleoside triphosphate hydrolases"/>
    <property type="match status" value="1"/>
</dbReference>
<keyword evidence="2 11" id="KW-0808">Transferase</keyword>
<dbReference type="InterPro" id="IPR048448">
    <property type="entry name" value="DnaX-like_C"/>
</dbReference>
<evidence type="ECO:0000256" key="10">
    <source>
        <dbReference type="ARBA" id="ARBA00049244"/>
    </source>
</evidence>
<evidence type="ECO:0000256" key="4">
    <source>
        <dbReference type="ARBA" id="ARBA00022705"/>
    </source>
</evidence>
<evidence type="ECO:0000256" key="5">
    <source>
        <dbReference type="ARBA" id="ARBA00022723"/>
    </source>
</evidence>
<dbReference type="Proteomes" id="UP000182753">
    <property type="component" value="Unassembled WGS sequence"/>
</dbReference>
<evidence type="ECO:0000256" key="2">
    <source>
        <dbReference type="ARBA" id="ARBA00022679"/>
    </source>
</evidence>
<dbReference type="FunFam" id="3.40.50.300:FF:000014">
    <property type="entry name" value="DNA polymerase III subunit gamma/tau"/>
    <property type="match status" value="1"/>
</dbReference>
<proteinExistence type="inferred from homology"/>
<comment type="function">
    <text evidence="11">DNA polymerase III is a complex, multichain enzyme responsible for most of the replicative synthesis in bacteria. This DNA polymerase also exhibits 3' to 5' exonuclease activity.</text>
</comment>
<dbReference type="AlphaFoldDB" id="A0A1J4RPM9"/>
<dbReference type="PANTHER" id="PTHR11669:SF0">
    <property type="entry name" value="PROTEIN STICHEL-LIKE 2"/>
    <property type="match status" value="1"/>
</dbReference>
<name>A0A1J4RPM9_9BACT</name>
<comment type="catalytic activity">
    <reaction evidence="10 11">
        <text>DNA(n) + a 2'-deoxyribonucleoside 5'-triphosphate = DNA(n+1) + diphosphate</text>
        <dbReference type="Rhea" id="RHEA:22508"/>
        <dbReference type="Rhea" id="RHEA-COMP:17339"/>
        <dbReference type="Rhea" id="RHEA-COMP:17340"/>
        <dbReference type="ChEBI" id="CHEBI:33019"/>
        <dbReference type="ChEBI" id="CHEBI:61560"/>
        <dbReference type="ChEBI" id="CHEBI:173112"/>
        <dbReference type="EC" id="2.7.7.7"/>
    </reaction>
</comment>
<dbReference type="Gene3D" id="1.20.272.10">
    <property type="match status" value="1"/>
</dbReference>
<dbReference type="Gene3D" id="3.40.50.300">
    <property type="entry name" value="P-loop containing nucleotide triphosphate hydrolases"/>
    <property type="match status" value="1"/>
</dbReference>
<dbReference type="Pfam" id="PF22608">
    <property type="entry name" value="DNAX_ATPase_lid"/>
    <property type="match status" value="1"/>
</dbReference>
<accession>A0A1J4RPM9</accession>
<comment type="caution">
    <text evidence="14">The sequence shown here is derived from an EMBL/GenBank/DDBJ whole genome shotgun (WGS) entry which is preliminary data.</text>
</comment>
<evidence type="ECO:0000256" key="11">
    <source>
        <dbReference type="RuleBase" id="RU364063"/>
    </source>
</evidence>
<keyword evidence="3 11" id="KW-0548">Nucleotidyltransferase</keyword>
<comment type="similarity">
    <text evidence="1 11">Belongs to the DnaX/STICHEL family.</text>
</comment>
<dbReference type="EMBL" id="MNUJ01000043">
    <property type="protein sequence ID" value="OIN89363.1"/>
    <property type="molecule type" value="Genomic_DNA"/>
</dbReference>
<keyword evidence="9 11" id="KW-0239">DNA-directed DNA polymerase</keyword>
<evidence type="ECO:0000256" key="9">
    <source>
        <dbReference type="ARBA" id="ARBA00022932"/>
    </source>
</evidence>
<dbReference type="InterPro" id="IPR027417">
    <property type="entry name" value="P-loop_NTPase"/>
</dbReference>
<gene>
    <name evidence="11" type="primary">dnaX</name>
    <name evidence="14" type="ORF">AUJ40_02055</name>
</gene>
<dbReference type="SUPFAM" id="SSF48019">
    <property type="entry name" value="post-AAA+ oligomerization domain-like"/>
    <property type="match status" value="1"/>
</dbReference>
<evidence type="ECO:0000256" key="1">
    <source>
        <dbReference type="ARBA" id="ARBA00006360"/>
    </source>
</evidence>
<dbReference type="GO" id="GO:0006261">
    <property type="term" value="P:DNA-templated DNA replication"/>
    <property type="evidence" value="ECO:0007669"/>
    <property type="project" value="TreeGrafter"/>
</dbReference>
<keyword evidence="4 11" id="KW-0235">DNA replication</keyword>
<evidence type="ECO:0000256" key="7">
    <source>
        <dbReference type="ARBA" id="ARBA00022833"/>
    </source>
</evidence>
<dbReference type="InterPro" id="IPR045085">
    <property type="entry name" value="HLD_clamp_pol_III_gamma_tau"/>
</dbReference>
<sequence>MSFYRKYRPQKFAAVIGENHVRDTLLTAISDNKVAHGYLFAGPRGIGKTTVARLLAKAINCQKREELNKAGSGEPCDECNFCKEIKLGKNLDIIEIDAASNRGIDEIRELRERVKFAPISGRYKVYIIDEVHMLTLPAFNALLKTLEEPPAHAIFIMATTEAHKIPATILSRVQRFDFHRISKDDIVKNLKMVVKSEGLKAAPEALEAVAVAAEGSHRDAISLLEQIASLTPDIALADVRTVLGLAKSEEILHIAELIAAGNSKEAISVIGELIAQGVESNQIIKELVEAFRQLLLTKIAAPETTFEVTAERMSKLKSLAHKFDAEAINKILGVLISASQLVKETSIRSLPVEMAVVESCALVENSKSEILNSKQTKSNSRPEANSKPEIKKEISKEDPGVAVEQSSKSAMESVDDKLWKEIIDKIKPHNHSLHALLRDAYPDGTIGDDFILSVRFRFHHDKISEAKNCQIIEEVLQEVLGKKLRVVCRIVDKKTKELKNISASAHAVRDGKTKEHGKDLEAAAKEIFETE</sequence>
<dbReference type="NCBIfam" id="TIGR02397">
    <property type="entry name" value="dnaX_nterm"/>
    <property type="match status" value="1"/>
</dbReference>
<dbReference type="InterPro" id="IPR008921">
    <property type="entry name" value="DNA_pol3_clamp-load_cplx_C"/>
</dbReference>
<evidence type="ECO:0000256" key="12">
    <source>
        <dbReference type="SAM" id="MobiDB-lite"/>
    </source>
</evidence>
<keyword evidence="8 11" id="KW-0067">ATP-binding</keyword>
<dbReference type="InterPro" id="IPR012763">
    <property type="entry name" value="DNA_pol_III_sug/sutau_N"/>
</dbReference>
<evidence type="ECO:0000259" key="13">
    <source>
        <dbReference type="SMART" id="SM00382"/>
    </source>
</evidence>
<dbReference type="InterPro" id="IPR003593">
    <property type="entry name" value="AAA+_ATPase"/>
</dbReference>
<reference evidence="14 15" key="1">
    <citation type="journal article" date="2016" name="Environ. Microbiol.">
        <title>Genomic resolution of a cold subsurface aquifer community provides metabolic insights for novel microbes adapted to high CO concentrations.</title>
        <authorList>
            <person name="Probst A.J."/>
            <person name="Castelle C.J."/>
            <person name="Singh A."/>
            <person name="Brown C.T."/>
            <person name="Anantharaman K."/>
            <person name="Sharon I."/>
            <person name="Hug L.A."/>
            <person name="Burstein D."/>
            <person name="Emerson J.B."/>
            <person name="Thomas B.C."/>
            <person name="Banfield J.F."/>
        </authorList>
    </citation>
    <scope>NUCLEOTIDE SEQUENCE [LARGE SCALE GENOMIC DNA]</scope>
    <source>
        <strain evidence="14">CG1_02_42_45</strain>
    </source>
</reference>
<dbReference type="Pfam" id="PF13177">
    <property type="entry name" value="DNA_pol3_delta2"/>
    <property type="match status" value="1"/>
</dbReference>
<evidence type="ECO:0000313" key="14">
    <source>
        <dbReference type="EMBL" id="OIN89363.1"/>
    </source>
</evidence>
<dbReference type="GO" id="GO:0009360">
    <property type="term" value="C:DNA polymerase III complex"/>
    <property type="evidence" value="ECO:0007669"/>
    <property type="project" value="InterPro"/>
</dbReference>
<keyword evidence="5" id="KW-0479">Metal-binding</keyword>
<dbReference type="SMART" id="SM00382">
    <property type="entry name" value="AAA"/>
    <property type="match status" value="1"/>
</dbReference>
<dbReference type="Pfam" id="PF12169">
    <property type="entry name" value="DNA_pol3_gamma3"/>
    <property type="match status" value="1"/>
</dbReference>
<dbReference type="GO" id="GO:0003887">
    <property type="term" value="F:DNA-directed DNA polymerase activity"/>
    <property type="evidence" value="ECO:0007669"/>
    <property type="project" value="UniProtKB-KW"/>
</dbReference>
<organism evidence="14 15">
    <name type="scientific">Candidatus Berkelbacteria bacterium CG1_02_42_45</name>
    <dbReference type="NCBI Taxonomy" id="1805036"/>
    <lineage>
        <taxon>Bacteria</taxon>
        <taxon>Candidatus Berkelbacteria</taxon>
    </lineage>
</organism>
<feature type="compositionally biased region" description="Basic and acidic residues" evidence="12">
    <location>
        <begin position="384"/>
        <end position="399"/>
    </location>
</feature>